<evidence type="ECO:0000313" key="4">
    <source>
        <dbReference type="Proteomes" id="UP001447188"/>
    </source>
</evidence>
<name>A0ABR3G448_9PEZI</name>
<gene>
    <name evidence="3" type="ORF">Q9L58_010448</name>
</gene>
<feature type="compositionally biased region" description="Basic and acidic residues" evidence="1">
    <location>
        <begin position="78"/>
        <end position="87"/>
    </location>
</feature>
<dbReference type="EMBL" id="JBBBZM010000410">
    <property type="protein sequence ID" value="KAL0630704.1"/>
    <property type="molecule type" value="Genomic_DNA"/>
</dbReference>
<accession>A0ABR3G448</accession>
<feature type="transmembrane region" description="Helical" evidence="2">
    <location>
        <begin position="20"/>
        <end position="39"/>
    </location>
</feature>
<evidence type="ECO:0000313" key="3">
    <source>
        <dbReference type="EMBL" id="KAL0630704.1"/>
    </source>
</evidence>
<evidence type="ECO:0000256" key="1">
    <source>
        <dbReference type="SAM" id="MobiDB-lite"/>
    </source>
</evidence>
<dbReference type="Proteomes" id="UP001447188">
    <property type="component" value="Unassembled WGS sequence"/>
</dbReference>
<keyword evidence="2" id="KW-0812">Transmembrane</keyword>
<keyword evidence="2" id="KW-0472">Membrane</keyword>
<evidence type="ECO:0000256" key="2">
    <source>
        <dbReference type="SAM" id="Phobius"/>
    </source>
</evidence>
<feature type="compositionally biased region" description="Basic residues" evidence="1">
    <location>
        <begin position="97"/>
        <end position="106"/>
    </location>
</feature>
<keyword evidence="4" id="KW-1185">Reference proteome</keyword>
<protein>
    <submittedName>
        <fullName evidence="3">Uncharacterized protein</fullName>
    </submittedName>
</protein>
<reference evidence="3 4" key="1">
    <citation type="submission" date="2024-02" db="EMBL/GenBank/DDBJ databases">
        <title>Discinaceae phylogenomics.</title>
        <authorList>
            <person name="Dirks A.C."/>
            <person name="James T.Y."/>
        </authorList>
    </citation>
    <scope>NUCLEOTIDE SEQUENCE [LARGE SCALE GENOMIC DNA]</scope>
    <source>
        <strain evidence="3 4">ACD0624</strain>
    </source>
</reference>
<proteinExistence type="predicted"/>
<comment type="caution">
    <text evidence="3">The sequence shown here is derived from an EMBL/GenBank/DDBJ whole genome shotgun (WGS) entry which is preliminary data.</text>
</comment>
<sequence>MSDFSQLPHAIEDVAPEWALLLLSLFFTALCTFLGWKVFARAKTDEPTGGIPPTRHEVREKDKVGEVDVEPVGEKLLLDGGDGRNGLEESVVTTLRAKGKRTTRRG</sequence>
<feature type="region of interest" description="Disordered" evidence="1">
    <location>
        <begin position="78"/>
        <end position="106"/>
    </location>
</feature>
<keyword evidence="2" id="KW-1133">Transmembrane helix</keyword>
<organism evidence="3 4">
    <name type="scientific">Discina gigas</name>
    <dbReference type="NCBI Taxonomy" id="1032678"/>
    <lineage>
        <taxon>Eukaryota</taxon>
        <taxon>Fungi</taxon>
        <taxon>Dikarya</taxon>
        <taxon>Ascomycota</taxon>
        <taxon>Pezizomycotina</taxon>
        <taxon>Pezizomycetes</taxon>
        <taxon>Pezizales</taxon>
        <taxon>Discinaceae</taxon>
        <taxon>Discina</taxon>
    </lineage>
</organism>